<evidence type="ECO:0000313" key="7">
    <source>
        <dbReference type="EMBL" id="SNS23210.1"/>
    </source>
</evidence>
<dbReference type="GO" id="GO:0051536">
    <property type="term" value="F:iron-sulfur cluster binding"/>
    <property type="evidence" value="ECO:0007669"/>
    <property type="project" value="UniProtKB-KW"/>
</dbReference>
<dbReference type="Pfam" id="PF04055">
    <property type="entry name" value="Radical_SAM"/>
    <property type="match status" value="1"/>
</dbReference>
<evidence type="ECO:0000259" key="6">
    <source>
        <dbReference type="PROSITE" id="PS51918"/>
    </source>
</evidence>
<keyword evidence="2" id="KW-0949">S-adenosyl-L-methionine</keyword>
<dbReference type="GO" id="GO:0003824">
    <property type="term" value="F:catalytic activity"/>
    <property type="evidence" value="ECO:0007669"/>
    <property type="project" value="InterPro"/>
</dbReference>
<dbReference type="InterPro" id="IPR050377">
    <property type="entry name" value="Radical_SAM_PqqE_MftC-like"/>
</dbReference>
<protein>
    <submittedName>
        <fullName evidence="7">Radical SAM superfamily enzyme, MoaA/NifB/PqqE/SkfB family</fullName>
    </submittedName>
</protein>
<dbReference type="CDD" id="cd01335">
    <property type="entry name" value="Radical_SAM"/>
    <property type="match status" value="1"/>
</dbReference>
<dbReference type="InterPro" id="IPR023885">
    <property type="entry name" value="4Fe4S-binding_SPASM_dom"/>
</dbReference>
<dbReference type="GO" id="GO:0046872">
    <property type="term" value="F:metal ion binding"/>
    <property type="evidence" value="ECO:0007669"/>
    <property type="project" value="UniProtKB-KW"/>
</dbReference>
<evidence type="ECO:0000256" key="2">
    <source>
        <dbReference type="ARBA" id="ARBA00022691"/>
    </source>
</evidence>
<dbReference type="Pfam" id="PF13186">
    <property type="entry name" value="SPASM"/>
    <property type="match status" value="1"/>
</dbReference>
<evidence type="ECO:0000256" key="3">
    <source>
        <dbReference type="ARBA" id="ARBA00022723"/>
    </source>
</evidence>
<keyword evidence="8" id="KW-1185">Reference proteome</keyword>
<dbReference type="EMBL" id="FZOS01000003">
    <property type="protein sequence ID" value="SNS23210.1"/>
    <property type="molecule type" value="Genomic_DNA"/>
</dbReference>
<dbReference type="RefSeq" id="WP_089218332.1">
    <property type="nucleotide sequence ID" value="NZ_FZOS01000003.1"/>
</dbReference>
<dbReference type="PANTHER" id="PTHR11228">
    <property type="entry name" value="RADICAL SAM DOMAIN PROTEIN"/>
    <property type="match status" value="1"/>
</dbReference>
<evidence type="ECO:0000313" key="8">
    <source>
        <dbReference type="Proteomes" id="UP000198281"/>
    </source>
</evidence>
<dbReference type="Proteomes" id="UP000198281">
    <property type="component" value="Unassembled WGS sequence"/>
</dbReference>
<keyword evidence="3" id="KW-0479">Metal-binding</keyword>
<dbReference type="InterPro" id="IPR007197">
    <property type="entry name" value="rSAM"/>
</dbReference>
<keyword evidence="4" id="KW-0408">Iron</keyword>
<organism evidence="7 8">
    <name type="scientific">Edaphosphingomonas laterariae</name>
    <dbReference type="NCBI Taxonomy" id="861865"/>
    <lineage>
        <taxon>Bacteria</taxon>
        <taxon>Pseudomonadati</taxon>
        <taxon>Pseudomonadota</taxon>
        <taxon>Alphaproteobacteria</taxon>
        <taxon>Sphingomonadales</taxon>
        <taxon>Rhizorhabdaceae</taxon>
        <taxon>Edaphosphingomonas</taxon>
    </lineage>
</organism>
<evidence type="ECO:0000256" key="4">
    <source>
        <dbReference type="ARBA" id="ARBA00023004"/>
    </source>
</evidence>
<dbReference type="Gene3D" id="3.20.20.70">
    <property type="entry name" value="Aldolase class I"/>
    <property type="match status" value="1"/>
</dbReference>
<dbReference type="CDD" id="cd21109">
    <property type="entry name" value="SPASM"/>
    <property type="match status" value="1"/>
</dbReference>
<keyword evidence="5" id="KW-0411">Iron-sulfur</keyword>
<dbReference type="SFLD" id="SFLDG01067">
    <property type="entry name" value="SPASM/twitch_domain_containing"/>
    <property type="match status" value="1"/>
</dbReference>
<feature type="domain" description="Radical SAM core" evidence="6">
    <location>
        <begin position="31"/>
        <end position="248"/>
    </location>
</feature>
<dbReference type="SUPFAM" id="SSF102114">
    <property type="entry name" value="Radical SAM enzymes"/>
    <property type="match status" value="1"/>
</dbReference>
<dbReference type="InterPro" id="IPR058240">
    <property type="entry name" value="rSAM_sf"/>
</dbReference>
<comment type="cofactor">
    <cofactor evidence="1">
        <name>[4Fe-4S] cluster</name>
        <dbReference type="ChEBI" id="CHEBI:49883"/>
    </cofactor>
</comment>
<gene>
    <name evidence="7" type="ORF">SAMN06295912_10324</name>
</gene>
<name>A0A239CSX7_9SPHN</name>
<proteinExistence type="predicted"/>
<accession>A0A239CSX7</accession>
<sequence length="368" mass="41154">MSDGGALFRAGARVVRQGLAERLYVATRIDYTRPVSIRAFLTERCNYRCLYCDHWRQDHYASEMGLPQWTDVIAGLRAYLGRCTIQFIGGEPLIRRDLYPLFGLCREQGIDWGICSNGFAFRSSVAAMLLDAHPLNIDLSIDSADADVHDRLRGVPGSFGRLRAGLDHLIACRARAGARTLIRIKTTVSRDNFRDLPQLVDLCSGLAGVVVDFSPVRLWREHEIEALYVRRDDDLRDLDEVVEHLVDRKNGGAPIETSVEKLRAIGPHFRGERQFHGYAECRAGLRSLEIRPDGEVRHCWGMPAIGNIVGQSVKALWEGAQRADVLPRTLVCEHAGTGLCATACTSHRTLPQEIRRGLTWLSSRRGVA</sequence>
<dbReference type="InterPro" id="IPR013785">
    <property type="entry name" value="Aldolase_TIM"/>
</dbReference>
<evidence type="ECO:0000256" key="5">
    <source>
        <dbReference type="ARBA" id="ARBA00023014"/>
    </source>
</evidence>
<dbReference type="OrthoDB" id="9810775at2"/>
<dbReference type="PROSITE" id="PS51918">
    <property type="entry name" value="RADICAL_SAM"/>
    <property type="match status" value="1"/>
</dbReference>
<dbReference type="PANTHER" id="PTHR11228:SF7">
    <property type="entry name" value="PQQA PEPTIDE CYCLASE"/>
    <property type="match status" value="1"/>
</dbReference>
<dbReference type="SFLD" id="SFLDS00029">
    <property type="entry name" value="Radical_SAM"/>
    <property type="match status" value="1"/>
</dbReference>
<reference evidence="8" key="1">
    <citation type="submission" date="2017-06" db="EMBL/GenBank/DDBJ databases">
        <authorList>
            <person name="Varghese N."/>
            <person name="Submissions S."/>
        </authorList>
    </citation>
    <scope>NUCLEOTIDE SEQUENCE [LARGE SCALE GENOMIC DNA]</scope>
    <source>
        <strain evidence="8">LNB2</strain>
    </source>
</reference>
<evidence type="ECO:0000256" key="1">
    <source>
        <dbReference type="ARBA" id="ARBA00001966"/>
    </source>
</evidence>
<dbReference type="AlphaFoldDB" id="A0A239CSX7"/>